<evidence type="ECO:0000313" key="1">
    <source>
        <dbReference type="EMBL" id="KAK8856093.1"/>
    </source>
</evidence>
<gene>
    <name evidence="1" type="ORF">PGQ11_012005</name>
</gene>
<comment type="caution">
    <text evidence="1">The sequence shown here is derived from an EMBL/GenBank/DDBJ whole genome shotgun (WGS) entry which is preliminary data.</text>
</comment>
<protein>
    <submittedName>
        <fullName evidence="1">Uncharacterized protein</fullName>
    </submittedName>
</protein>
<proteinExistence type="predicted"/>
<dbReference type="Proteomes" id="UP001390339">
    <property type="component" value="Unassembled WGS sequence"/>
</dbReference>
<keyword evidence="2" id="KW-1185">Reference proteome</keyword>
<sequence>MDIDKDTIISAESFDKFGVDERRQTSFDRVQAFVDRGLMTKDAVLERFTERLALHAPALPNIKNAFQQLKDDHTEYLSNAKLRDSVNNVVASIGPWQSSDIVGLLLFDILSWHATFPFPSASESGIHDAIDESSFVRAVCLLLLDNLPGYGPKRLGKTFHENPKHRIYSGELGPHDGFLVANRGKGANDFMRRIFRSLAVVIDETAAAAKAMREETTISVPRFSMFRPLSPEEMEDEERFPDGRHVVIVENEREITVDVQDVVSDCPPGEDRKTANPLRESYSLALPALPHAEHDLSELWVPSLKVAALLTLCKNLGVPESPPSAGRRSSTDLMALIEKLSAGTNLGWEDFRTTLRGYEELIANALAKTAGLLIQRCDMGRASA</sequence>
<evidence type="ECO:0000313" key="2">
    <source>
        <dbReference type="Proteomes" id="UP001390339"/>
    </source>
</evidence>
<accession>A0ABR2I184</accession>
<dbReference type="EMBL" id="JAPCWZ010000007">
    <property type="protein sequence ID" value="KAK8856093.1"/>
    <property type="molecule type" value="Genomic_DNA"/>
</dbReference>
<reference evidence="1 2" key="1">
    <citation type="journal article" date="2024" name="IMA Fungus">
        <title>Apiospora arundinis, a panoply of carbohydrate-active enzymes and secondary metabolites.</title>
        <authorList>
            <person name="Sorensen T."/>
            <person name="Petersen C."/>
            <person name="Muurmann A.T."/>
            <person name="Christiansen J.V."/>
            <person name="Brundto M.L."/>
            <person name="Overgaard C.K."/>
            <person name="Boysen A.T."/>
            <person name="Wollenberg R.D."/>
            <person name="Larsen T.O."/>
            <person name="Sorensen J.L."/>
            <person name="Nielsen K.L."/>
            <person name="Sondergaard T.E."/>
        </authorList>
    </citation>
    <scope>NUCLEOTIDE SEQUENCE [LARGE SCALE GENOMIC DNA]</scope>
    <source>
        <strain evidence="1 2">AAU 773</strain>
    </source>
</reference>
<name>A0ABR2I184_9PEZI</name>
<organism evidence="1 2">
    <name type="scientific">Apiospora arundinis</name>
    <dbReference type="NCBI Taxonomy" id="335852"/>
    <lineage>
        <taxon>Eukaryota</taxon>
        <taxon>Fungi</taxon>
        <taxon>Dikarya</taxon>
        <taxon>Ascomycota</taxon>
        <taxon>Pezizomycotina</taxon>
        <taxon>Sordariomycetes</taxon>
        <taxon>Xylariomycetidae</taxon>
        <taxon>Amphisphaeriales</taxon>
        <taxon>Apiosporaceae</taxon>
        <taxon>Apiospora</taxon>
    </lineage>
</organism>